<evidence type="ECO:0000313" key="1">
    <source>
        <dbReference type="EMBL" id="CAK7352018.1"/>
    </source>
</evidence>
<evidence type="ECO:0000313" key="2">
    <source>
        <dbReference type="Proteomes" id="UP001314170"/>
    </source>
</evidence>
<dbReference type="Proteomes" id="UP001314170">
    <property type="component" value="Unassembled WGS sequence"/>
</dbReference>
<accession>A0AAV1SLT2</accession>
<proteinExistence type="predicted"/>
<protein>
    <submittedName>
        <fullName evidence="1">Uncharacterized protein</fullName>
    </submittedName>
</protein>
<dbReference type="EMBL" id="CAWUPB010001192">
    <property type="protein sequence ID" value="CAK7352018.1"/>
    <property type="molecule type" value="Genomic_DNA"/>
</dbReference>
<sequence length="385" mass="43269">MAKGDEFLSLTHFAIEPGLKLAQKLVGYFWVKINRDSRSMPMSLCGCHFGYDISLKNLKPAIIVSLQIVSRLFTPALPRTRKLACPGSNNAKKLVGHFWTKINRDSRSMPMSLRGCHFGCDVGLKNLKLNHPRVMAKGDEFLSLARLPSSRPGLKRPKTRSPIFGQKSTSAHGRARCLVVVTLAMMSKSSESSGRPFLGENQPRLTVEPDESRGCHFGYDAMRFFRWLVFHRTGSKTRSKLNRPFLGEHQPRLTVEVKAKGNEFLSLARFAIKLGLKLLKTWSAIFGRNINLDSQSRPMSLCGCHIGFDVMSFYHSLVCHRTGSKTSRKHGRPFLGENQPRLTVEADESRGCHFGYDSFFCKNHPQVIAIGDAFLSLARFPSNRV</sequence>
<reference evidence="1 2" key="1">
    <citation type="submission" date="2024-01" db="EMBL/GenBank/DDBJ databases">
        <authorList>
            <person name="Waweru B."/>
        </authorList>
    </citation>
    <scope>NUCLEOTIDE SEQUENCE [LARGE SCALE GENOMIC DNA]</scope>
</reference>
<dbReference type="AlphaFoldDB" id="A0AAV1SLT2"/>
<organism evidence="1 2">
    <name type="scientific">Dovyalis caffra</name>
    <dbReference type="NCBI Taxonomy" id="77055"/>
    <lineage>
        <taxon>Eukaryota</taxon>
        <taxon>Viridiplantae</taxon>
        <taxon>Streptophyta</taxon>
        <taxon>Embryophyta</taxon>
        <taxon>Tracheophyta</taxon>
        <taxon>Spermatophyta</taxon>
        <taxon>Magnoliopsida</taxon>
        <taxon>eudicotyledons</taxon>
        <taxon>Gunneridae</taxon>
        <taxon>Pentapetalae</taxon>
        <taxon>rosids</taxon>
        <taxon>fabids</taxon>
        <taxon>Malpighiales</taxon>
        <taxon>Salicaceae</taxon>
        <taxon>Flacourtieae</taxon>
        <taxon>Dovyalis</taxon>
    </lineage>
</organism>
<name>A0AAV1SLT2_9ROSI</name>
<comment type="caution">
    <text evidence="1">The sequence shown here is derived from an EMBL/GenBank/DDBJ whole genome shotgun (WGS) entry which is preliminary data.</text>
</comment>
<keyword evidence="2" id="KW-1185">Reference proteome</keyword>
<gene>
    <name evidence="1" type="ORF">DCAF_LOCUS24106</name>
</gene>